<evidence type="ECO:0000313" key="2">
    <source>
        <dbReference type="Proteomes" id="UP000073492"/>
    </source>
</evidence>
<dbReference type="AlphaFoldDB" id="A0A139IF63"/>
<dbReference type="Proteomes" id="UP000073492">
    <property type="component" value="Unassembled WGS sequence"/>
</dbReference>
<accession>A0A139IF63</accession>
<keyword evidence="2" id="KW-1185">Reference proteome</keyword>
<sequence length="181" mass="20093">MWLGSHEIDQILHFGVLVDSQICFSPYTAQLHMDCHVNLTNSIRIELDQVHGPPTLRALFQPAVIATSGALPRHPIAYIGSKKSSSVENRLDRIVPDACTLAKFQKSTLPSSHSLEQRVGLEARRTIELEELARIPGGVCGPWSFLLSGIESLVAGLMALSFGRWVYRLELSYQRNSVTEI</sequence>
<dbReference type="EMBL" id="LFZO01000122">
    <property type="protein sequence ID" value="KXT13309.1"/>
    <property type="molecule type" value="Genomic_DNA"/>
</dbReference>
<reference evidence="1 2" key="1">
    <citation type="submission" date="2015-07" db="EMBL/GenBank/DDBJ databases">
        <title>Comparative genomics of the Sigatoka disease complex on banana suggests a link between parallel evolutionary changes in Pseudocercospora fijiensis and Pseudocercospora eumusae and increased virulence on the banana host.</title>
        <authorList>
            <person name="Chang T.-C."/>
            <person name="Salvucci A."/>
            <person name="Crous P.W."/>
            <person name="Stergiopoulos I."/>
        </authorList>
    </citation>
    <scope>NUCLEOTIDE SEQUENCE [LARGE SCALE GENOMIC DNA]</scope>
    <source>
        <strain evidence="1 2">CBS 116634</strain>
    </source>
</reference>
<comment type="caution">
    <text evidence="1">The sequence shown here is derived from an EMBL/GenBank/DDBJ whole genome shotgun (WGS) entry which is preliminary data.</text>
</comment>
<evidence type="ECO:0000313" key="1">
    <source>
        <dbReference type="EMBL" id="KXT13309.1"/>
    </source>
</evidence>
<gene>
    <name evidence="1" type="ORF">AC579_7223</name>
</gene>
<organism evidence="1 2">
    <name type="scientific">Pseudocercospora musae</name>
    <dbReference type="NCBI Taxonomy" id="113226"/>
    <lineage>
        <taxon>Eukaryota</taxon>
        <taxon>Fungi</taxon>
        <taxon>Dikarya</taxon>
        <taxon>Ascomycota</taxon>
        <taxon>Pezizomycotina</taxon>
        <taxon>Dothideomycetes</taxon>
        <taxon>Dothideomycetidae</taxon>
        <taxon>Mycosphaerellales</taxon>
        <taxon>Mycosphaerellaceae</taxon>
        <taxon>Pseudocercospora</taxon>
    </lineage>
</organism>
<name>A0A139IF63_9PEZI</name>
<protein>
    <submittedName>
        <fullName evidence="1">Uncharacterized protein</fullName>
    </submittedName>
</protein>
<proteinExistence type="predicted"/>